<gene>
    <name evidence="1" type="ORF">ACFOUW_14350</name>
</gene>
<evidence type="ECO:0000313" key="1">
    <source>
        <dbReference type="EMBL" id="MFC3762020.1"/>
    </source>
</evidence>
<dbReference type="InterPro" id="IPR027417">
    <property type="entry name" value="P-loop_NTPase"/>
</dbReference>
<dbReference type="EMBL" id="JBHRZH010000012">
    <property type="protein sequence ID" value="MFC3762020.1"/>
    <property type="molecule type" value="Genomic_DNA"/>
</dbReference>
<protein>
    <recommendedName>
        <fullName evidence="3">Terminase</fullName>
    </recommendedName>
</protein>
<dbReference type="Proteomes" id="UP001595699">
    <property type="component" value="Unassembled WGS sequence"/>
</dbReference>
<reference evidence="2" key="1">
    <citation type="journal article" date="2019" name="Int. J. Syst. Evol. Microbiol.">
        <title>The Global Catalogue of Microorganisms (GCM) 10K type strain sequencing project: providing services to taxonomists for standard genome sequencing and annotation.</title>
        <authorList>
            <consortium name="The Broad Institute Genomics Platform"/>
            <consortium name="The Broad Institute Genome Sequencing Center for Infectious Disease"/>
            <person name="Wu L."/>
            <person name="Ma J."/>
        </authorList>
    </citation>
    <scope>NUCLEOTIDE SEQUENCE [LARGE SCALE GENOMIC DNA]</scope>
    <source>
        <strain evidence="2">CGMCC 4.7241</strain>
    </source>
</reference>
<accession>A0ABV7Y9L6</accession>
<dbReference type="Gene3D" id="3.40.50.300">
    <property type="entry name" value="P-loop containing nucleotide triphosphate hydrolases"/>
    <property type="match status" value="1"/>
</dbReference>
<organism evidence="1 2">
    <name type="scientific">Tenggerimyces flavus</name>
    <dbReference type="NCBI Taxonomy" id="1708749"/>
    <lineage>
        <taxon>Bacteria</taxon>
        <taxon>Bacillati</taxon>
        <taxon>Actinomycetota</taxon>
        <taxon>Actinomycetes</taxon>
        <taxon>Propionibacteriales</taxon>
        <taxon>Nocardioidaceae</taxon>
        <taxon>Tenggerimyces</taxon>
    </lineage>
</organism>
<name>A0ABV7Y9L6_9ACTN</name>
<comment type="caution">
    <text evidence="1">The sequence shown here is derived from an EMBL/GenBank/DDBJ whole genome shotgun (WGS) entry which is preliminary data.</text>
</comment>
<evidence type="ECO:0000313" key="2">
    <source>
        <dbReference type="Proteomes" id="UP001595699"/>
    </source>
</evidence>
<evidence type="ECO:0008006" key="3">
    <source>
        <dbReference type="Google" id="ProtNLM"/>
    </source>
</evidence>
<keyword evidence="2" id="KW-1185">Reference proteome</keyword>
<sequence>MTISPPAALLGARAPRYRSVPPAVSSAGEEAVDLLKSAGRPPDDWQADALVDALAEREDGRWASSEVGLVVARQNGKGDILLGKALHSLYLTPVKLILWSAHEFKTVREMFLRVRETIDGCADLSRRVKTIRTSHGEEGVELRDGSRLNFVARSGGSGRGFSPEELLWDEAYALTDDQVAAQMPSTSAQPNPQIWYASSHPLVMSLVLRRICKRGRSGGAGLTYLEWAADKEASLDDRQAWVDANPGYGIRISEESIVRELGSMDPDDFARERLGVVELDEEQVVRAIDLELWKTLVDLKTARPAGPAVAVDTTPDRAFSAIGTGGVARDGRMHVDVLEHRAGTGWVVDEAVKRATELDACAVVLDPTGPAGSFIKEFNKRGFVTEPDKRKRQRQLHILGAREAAQAHGAFVDLANNNRLRHRDRLELNKALAGAKTRPLADAAAWSRKDSSVDISPLVAVTEAAYGFATYGAAEKPKRKPKFAFG</sequence>
<proteinExistence type="predicted"/>
<dbReference type="RefSeq" id="WP_205120568.1">
    <property type="nucleotide sequence ID" value="NZ_JAFBCM010000001.1"/>
</dbReference>